<protein>
    <submittedName>
        <fullName evidence="2">Uncharacterized protein</fullName>
    </submittedName>
</protein>
<evidence type="ECO:0000256" key="1">
    <source>
        <dbReference type="SAM" id="Phobius"/>
    </source>
</evidence>
<sequence>MNREAWRQRALSIGWLAVCLIPVPFGAFASDRVFFVTLSFLIFALGSFLLPLWLRHRQIKKQGTSAYATTAMQLYASLTGLLFSLSFLDLLNSSVLWQNYYSRVAAYFLWMLATLILQSLLARGFDWWKDNRRKHAYSEFLDPCLYALPIPCVFFGTTFFHSMNEFDQLSLFGPGIFVLMGLCYFLMLIFVIGTLVLYFYPRKNRYSSSAERAWQLVRLLIMLLVWVGLHVPSSPYISFAVGITPIFQGSYLVYLIPLVAEALALCVAVACSNLVFLVPSNKKYL</sequence>
<feature type="transmembrane region" description="Helical" evidence="1">
    <location>
        <begin position="35"/>
        <end position="54"/>
    </location>
</feature>
<feature type="transmembrane region" description="Helical" evidence="1">
    <location>
        <begin position="66"/>
        <end position="88"/>
    </location>
</feature>
<feature type="transmembrane region" description="Helical" evidence="1">
    <location>
        <begin position="175"/>
        <end position="201"/>
    </location>
</feature>
<keyword evidence="1" id="KW-0472">Membrane</keyword>
<dbReference type="RefSeq" id="WP_186503162.1">
    <property type="nucleotide sequence ID" value="NZ_JACOGK010000018.1"/>
</dbReference>
<comment type="caution">
    <text evidence="2">The sequence shown here is derived from an EMBL/GenBank/DDBJ whole genome shotgun (WGS) entry which is preliminary data.</text>
</comment>
<keyword evidence="3" id="KW-1185">Reference proteome</keyword>
<feature type="transmembrane region" description="Helical" evidence="1">
    <location>
        <begin position="251"/>
        <end position="278"/>
    </location>
</feature>
<feature type="transmembrane region" description="Helical" evidence="1">
    <location>
        <begin position="213"/>
        <end position="231"/>
    </location>
</feature>
<dbReference type="Proteomes" id="UP000606870">
    <property type="component" value="Unassembled WGS sequence"/>
</dbReference>
<gene>
    <name evidence="2" type="ORF">H8J70_07065</name>
</gene>
<accession>A0ABR6VJT2</accession>
<feature type="transmembrane region" description="Helical" evidence="1">
    <location>
        <begin position="12"/>
        <end position="29"/>
    </location>
</feature>
<feature type="transmembrane region" description="Helical" evidence="1">
    <location>
        <begin position="143"/>
        <end position="163"/>
    </location>
</feature>
<organism evidence="2 3">
    <name type="scientific">Megasphaera hominis</name>
    <dbReference type="NCBI Taxonomy" id="159836"/>
    <lineage>
        <taxon>Bacteria</taxon>
        <taxon>Bacillati</taxon>
        <taxon>Bacillota</taxon>
        <taxon>Negativicutes</taxon>
        <taxon>Veillonellales</taxon>
        <taxon>Veillonellaceae</taxon>
        <taxon>Megasphaera</taxon>
    </lineage>
</organism>
<feature type="transmembrane region" description="Helical" evidence="1">
    <location>
        <begin position="100"/>
        <end position="122"/>
    </location>
</feature>
<proteinExistence type="predicted"/>
<keyword evidence="1" id="KW-0812">Transmembrane</keyword>
<keyword evidence="1" id="KW-1133">Transmembrane helix</keyword>
<evidence type="ECO:0000313" key="3">
    <source>
        <dbReference type="Proteomes" id="UP000606870"/>
    </source>
</evidence>
<dbReference type="EMBL" id="JACOGK010000018">
    <property type="protein sequence ID" value="MBC3537007.1"/>
    <property type="molecule type" value="Genomic_DNA"/>
</dbReference>
<name>A0ABR6VJT2_9FIRM</name>
<reference evidence="2 3" key="1">
    <citation type="submission" date="2020-08" db="EMBL/GenBank/DDBJ databases">
        <authorList>
            <person name="Liu C."/>
            <person name="Sun Q."/>
        </authorList>
    </citation>
    <scope>NUCLEOTIDE SEQUENCE [LARGE SCALE GENOMIC DNA]</scope>
    <source>
        <strain evidence="2 3">NSJ-59</strain>
    </source>
</reference>
<evidence type="ECO:0000313" key="2">
    <source>
        <dbReference type="EMBL" id="MBC3537007.1"/>
    </source>
</evidence>